<keyword evidence="1" id="KW-0732">Signal</keyword>
<comment type="caution">
    <text evidence="3">The sequence shown here is derived from an EMBL/GenBank/DDBJ whole genome shotgun (WGS) entry which is preliminary data.</text>
</comment>
<dbReference type="NCBIfam" id="TIGR02595">
    <property type="entry name" value="PEP_CTERM"/>
    <property type="match status" value="1"/>
</dbReference>
<organism evidence="3 4">
    <name type="scientific">Alteripontixanthobacter maritimus</name>
    <dbReference type="NCBI Taxonomy" id="2161824"/>
    <lineage>
        <taxon>Bacteria</taxon>
        <taxon>Pseudomonadati</taxon>
        <taxon>Pseudomonadota</taxon>
        <taxon>Alphaproteobacteria</taxon>
        <taxon>Sphingomonadales</taxon>
        <taxon>Erythrobacteraceae</taxon>
        <taxon>Alteripontixanthobacter</taxon>
    </lineage>
</organism>
<dbReference type="Proteomes" id="UP000253727">
    <property type="component" value="Unassembled WGS sequence"/>
</dbReference>
<evidence type="ECO:0000313" key="3">
    <source>
        <dbReference type="EMBL" id="RDC60657.1"/>
    </source>
</evidence>
<evidence type="ECO:0000259" key="2">
    <source>
        <dbReference type="Pfam" id="PF07589"/>
    </source>
</evidence>
<proteinExistence type="predicted"/>
<dbReference type="AlphaFoldDB" id="A0A369QBP8"/>
<name>A0A369QBP8_9SPHN</name>
<accession>A0A369QBP8</accession>
<sequence>MRYLALIALFPAAPAAAQVATVPEPSNLALFGLGVAGLIIGRYAAKRSGD</sequence>
<gene>
    <name evidence="3" type="ORF">HME9302_01872</name>
</gene>
<dbReference type="OrthoDB" id="5455375at2"/>
<feature type="chain" id="PRO_5017010013" description="Ice-binding protein C-terminal domain-containing protein" evidence="1">
    <location>
        <begin position="18"/>
        <end position="50"/>
    </location>
</feature>
<dbReference type="InterPro" id="IPR013424">
    <property type="entry name" value="Ice-binding_C"/>
</dbReference>
<evidence type="ECO:0000256" key="1">
    <source>
        <dbReference type="SAM" id="SignalP"/>
    </source>
</evidence>
<reference evidence="3 4" key="1">
    <citation type="submission" date="2018-04" db="EMBL/GenBank/DDBJ databases">
        <title>Altererythrobacter sp. HME9302 genome sequencing and assembly.</title>
        <authorList>
            <person name="Kang H."/>
            <person name="Kim H."/>
            <person name="Joh K."/>
        </authorList>
    </citation>
    <scope>NUCLEOTIDE SEQUENCE [LARGE SCALE GENOMIC DNA]</scope>
    <source>
        <strain evidence="3 4">HME9302</strain>
    </source>
</reference>
<feature type="domain" description="Ice-binding protein C-terminal" evidence="2">
    <location>
        <begin position="21"/>
        <end position="42"/>
    </location>
</feature>
<feature type="signal peptide" evidence="1">
    <location>
        <begin position="1"/>
        <end position="17"/>
    </location>
</feature>
<keyword evidence="4" id="KW-1185">Reference proteome</keyword>
<dbReference type="Pfam" id="PF07589">
    <property type="entry name" value="PEP-CTERM"/>
    <property type="match status" value="1"/>
</dbReference>
<protein>
    <recommendedName>
        <fullName evidence="2">Ice-binding protein C-terminal domain-containing protein</fullName>
    </recommendedName>
</protein>
<evidence type="ECO:0000313" key="4">
    <source>
        <dbReference type="Proteomes" id="UP000253727"/>
    </source>
</evidence>
<dbReference type="RefSeq" id="WP_115367630.1">
    <property type="nucleotide sequence ID" value="NZ_QBKA01000002.1"/>
</dbReference>
<dbReference type="EMBL" id="QBKA01000002">
    <property type="protein sequence ID" value="RDC60657.1"/>
    <property type="molecule type" value="Genomic_DNA"/>
</dbReference>